<organism evidence="1 2">
    <name type="scientific">Candidatus Woesebacteria bacterium GW2011_GWA1_39_21</name>
    <dbReference type="NCBI Taxonomy" id="1618550"/>
    <lineage>
        <taxon>Bacteria</taxon>
        <taxon>Candidatus Woeseibacteriota</taxon>
    </lineage>
</organism>
<dbReference type="Proteomes" id="UP000034246">
    <property type="component" value="Unassembled WGS sequence"/>
</dbReference>
<dbReference type="AlphaFoldDB" id="A0A0G0QKK5"/>
<sequence length="254" mass="29336">MTSEINYRGQRELEIHLKEPLLQHGQLPSAPEINDPLNIPDNLLQSWLSYAKQRCDMNGYLCLAFTELSEEERFKLGFSKDLPPRVIYYRRSDQILETGALIINPLARENLEFGYNRPMIEGCGSIAYGQLGYFIKRPTVSSTTGYYYDGSSYSFKTFGSSGIDSGNSIHEITHLNGETAMDHPKELFDIRDANDWNKILEIVKPVENKEERFREVLKRAFPNGFLIYNRERKKFEVVDAHSNTLGGFDNDRYR</sequence>
<evidence type="ECO:0000313" key="1">
    <source>
        <dbReference type="EMBL" id="KKR10945.1"/>
    </source>
</evidence>
<reference evidence="1 2" key="1">
    <citation type="journal article" date="2015" name="Nature">
        <title>rRNA introns, odd ribosomes, and small enigmatic genomes across a large radiation of phyla.</title>
        <authorList>
            <person name="Brown C.T."/>
            <person name="Hug L.A."/>
            <person name="Thomas B.C."/>
            <person name="Sharon I."/>
            <person name="Castelle C.J."/>
            <person name="Singh A."/>
            <person name="Wilkins M.J."/>
            <person name="Williams K.H."/>
            <person name="Banfield J.F."/>
        </authorList>
    </citation>
    <scope>NUCLEOTIDE SEQUENCE [LARGE SCALE GENOMIC DNA]</scope>
</reference>
<accession>A0A0G0QKK5</accession>
<comment type="caution">
    <text evidence="1">The sequence shown here is derived from an EMBL/GenBank/DDBJ whole genome shotgun (WGS) entry which is preliminary data.</text>
</comment>
<evidence type="ECO:0000313" key="2">
    <source>
        <dbReference type="Proteomes" id="UP000034246"/>
    </source>
</evidence>
<name>A0A0G0QKK5_9BACT</name>
<protein>
    <submittedName>
        <fullName evidence="1">Uncharacterized protein</fullName>
    </submittedName>
</protein>
<proteinExistence type="predicted"/>
<gene>
    <name evidence="1" type="ORF">UT39_C0013G0008</name>
</gene>
<dbReference type="EMBL" id="LBWP01000013">
    <property type="protein sequence ID" value="KKR10945.1"/>
    <property type="molecule type" value="Genomic_DNA"/>
</dbReference>